<protein>
    <recommendedName>
        <fullName evidence="3">Lipoprotein</fullName>
    </recommendedName>
</protein>
<accession>A0A6M4H9H0</accession>
<dbReference type="InParanoid" id="A0A6M4H9H0"/>
<sequence>MRRFAATALLFILLASALQGCLLTRVLETRGQLCDDQPSRIVVARAPGKGLRVVFEKPTLTDRDVIWIVGYEPTQVTGTGAVRQFTYEALPLHRPLDRSAGLVAELSFERLDGEYRLAEVAIPEKFSAVLSPALLEDVVRVACKAQIGIVPPTTSFDLASLDRSTLPTRDDLTRLLGPPPASMGASDEVSYQYCLAPCDASSAMAANVKVSFGNRGEMQRVDASYFRYFVAIDLVSSRATARVELR</sequence>
<proteinExistence type="predicted"/>
<keyword evidence="2" id="KW-1185">Reference proteome</keyword>
<dbReference type="RefSeq" id="WP_171164132.1">
    <property type="nucleotide sequence ID" value="NZ_CP053073.1"/>
</dbReference>
<dbReference type="AlphaFoldDB" id="A0A6M4H9H0"/>
<evidence type="ECO:0008006" key="3">
    <source>
        <dbReference type="Google" id="ProtNLM"/>
    </source>
</evidence>
<dbReference type="EMBL" id="CP053073">
    <property type="protein sequence ID" value="QJR16211.1"/>
    <property type="molecule type" value="Genomic_DNA"/>
</dbReference>
<organism evidence="1 2">
    <name type="scientific">Usitatibacter palustris</name>
    <dbReference type="NCBI Taxonomy" id="2732487"/>
    <lineage>
        <taxon>Bacteria</taxon>
        <taxon>Pseudomonadati</taxon>
        <taxon>Pseudomonadota</taxon>
        <taxon>Betaproteobacteria</taxon>
        <taxon>Nitrosomonadales</taxon>
        <taxon>Usitatibacteraceae</taxon>
        <taxon>Usitatibacter</taxon>
    </lineage>
</organism>
<dbReference type="KEGG" id="upl:DSM104440_03040"/>
<dbReference type="PROSITE" id="PS51257">
    <property type="entry name" value="PROKAR_LIPOPROTEIN"/>
    <property type="match status" value="1"/>
</dbReference>
<gene>
    <name evidence="1" type="ORF">DSM104440_03040</name>
</gene>
<name>A0A6M4H9H0_9PROT</name>
<reference evidence="1 2" key="1">
    <citation type="submission" date="2020-04" db="EMBL/GenBank/DDBJ databases">
        <title>Usitatibacter rugosus gen. nov., sp. nov. and Usitatibacter palustris sp. nov., novel members of Usitatibacteraceae fam. nov. within the order Nitrosomonadales isolated from soil.</title>
        <authorList>
            <person name="Huber K.J."/>
            <person name="Neumann-Schaal M."/>
            <person name="Geppert A."/>
            <person name="Luckner M."/>
            <person name="Wanner G."/>
            <person name="Overmann J."/>
        </authorList>
    </citation>
    <scope>NUCLEOTIDE SEQUENCE [LARGE SCALE GENOMIC DNA]</scope>
    <source>
        <strain evidence="1 2">Swamp67</strain>
    </source>
</reference>
<evidence type="ECO:0000313" key="2">
    <source>
        <dbReference type="Proteomes" id="UP000503096"/>
    </source>
</evidence>
<dbReference type="Proteomes" id="UP000503096">
    <property type="component" value="Chromosome"/>
</dbReference>
<evidence type="ECO:0000313" key="1">
    <source>
        <dbReference type="EMBL" id="QJR16211.1"/>
    </source>
</evidence>